<protein>
    <recommendedName>
        <fullName evidence="3">Prophage tail endopeptidase domain-containing protein</fullName>
    </recommendedName>
</protein>
<reference evidence="1 2" key="1">
    <citation type="journal article" date="2016" name="DNA Res.">
        <title>The complete genome sequencing of Prevotella intermedia strain OMA14 and a subsequent fine-scale, intra-species genomic comparison reveal an unusual amplification of conjugative and mobile transposons and identify a novel Prevotella-lineage-specific repeat.</title>
        <authorList>
            <person name="Naito M."/>
            <person name="Ogura Y."/>
            <person name="Itoh T."/>
            <person name="Shoji M."/>
            <person name="Okamoto M."/>
            <person name="Hayashi T."/>
            <person name="Nakayama K."/>
        </authorList>
    </citation>
    <scope>NUCLEOTIDE SEQUENCE [LARGE SCALE GENOMIC DNA]</scope>
    <source>
        <strain evidence="1 2">OMA14</strain>
    </source>
</reference>
<sequence>MIEIFTKDDIVRCIADSANGRQDKQLQGDNTLSLTFTLYEYVQLDVNDYVDFCGERYWLMERFKPRMKSTKEWEYNLTLYGIESLIKRFLVINYTDNENTPIFTLTAPAEEHAKIILASINNAIGKQLFKLGEVKQTENLVIDYKGTYCNDALDLLAKAAKTEFWFESGTTLNISKAQYGEALTLGYRKGLISLSREKADNVKFYTRLFPLGSTKNIDRDKYGHTRLQLPGGQKYIDKDVDKYGVVHHFEEAAFADIYPRRIGTVSAVRSQERTGKDNKPFTIYYFKDKDLNFNPNDYKIGGYVMRVAFQEGSELAGQGTSEEHYFEVNFDDKAKEFEIITIFPNDTMQVPGGVLVPKVGDKYILSHLRMPDEYYPLAEKEFLEAVKKFNEENFIDNSVYKADTDHVWVEQQRADLFLGRRIRLESAEYFAPVGYRMSRITRLSRQVDLPSLVSIEMSDAVAKGKIAAMEGSINDVRHYIGEVANDIPDIIGSGDDTLPGEHNVFSAKRALKEFLNKNTPDTAQEIITFLKGIAFKNGAAIDGTGNAILKAIQTLGFERTINGFGVWLDEKGRAHGQIDYLEVIGKAIFRSLQIDEYKHIGGNIVLSGANAIIEKVARVPGGWKCYLHTDDGDKAVTVDWVAGDQPLCQTFNIKAGVYENVSNRYYWRVVSEVSQKTATEEAYIVITADDTYRDQSVDNDEPKAGDNIVLCGHNTLWDIAHGVEPTKYRNRMNVTMITTSKEEGGTIEVYRNIHDFSLNKGNTIFHLSSEKIYMNSRHFEWVSSDGERIPNVLYRGDWTPGTAAAKYEAWYHAGGTWLSLVDDNADEPTGHSPKWKQYAAKGEDGTSPYTVQIHSESGGNVIHNGQGEIQLVATVFHGEQDITPTLPTRCFSWVIQSGNTDFDTAWNARHAAVGNRISIRAEEVSLKAQIDCIVDIDR</sequence>
<evidence type="ECO:0000313" key="2">
    <source>
        <dbReference type="Proteomes" id="UP000217431"/>
    </source>
</evidence>
<organism evidence="1 2">
    <name type="scientific">Prevotella intermedia</name>
    <dbReference type="NCBI Taxonomy" id="28131"/>
    <lineage>
        <taxon>Bacteria</taxon>
        <taxon>Pseudomonadati</taxon>
        <taxon>Bacteroidota</taxon>
        <taxon>Bacteroidia</taxon>
        <taxon>Bacteroidales</taxon>
        <taxon>Prevotellaceae</taxon>
        <taxon>Prevotella</taxon>
    </lineage>
</organism>
<dbReference type="Proteomes" id="UP000217431">
    <property type="component" value="Chromosome II"/>
</dbReference>
<dbReference type="AlphaFoldDB" id="A0A0T7AP70"/>
<name>A0A0T7AP70_PREIN</name>
<dbReference type="EMBL" id="AP014598">
    <property type="protein sequence ID" value="BAU18861.1"/>
    <property type="molecule type" value="Genomic_DNA"/>
</dbReference>
<evidence type="ECO:0008006" key="3">
    <source>
        <dbReference type="Google" id="ProtNLM"/>
    </source>
</evidence>
<dbReference type="RefSeq" id="WP_096408715.1">
    <property type="nucleotide sequence ID" value="NZ_AP014598.1"/>
</dbReference>
<proteinExistence type="predicted"/>
<gene>
    <name evidence="1" type="ORF">PIOMA14_II_0356</name>
</gene>
<accession>A0A0T7AP70</accession>
<evidence type="ECO:0000313" key="1">
    <source>
        <dbReference type="EMBL" id="BAU18861.1"/>
    </source>
</evidence>